<feature type="region of interest" description="Disordered" evidence="7">
    <location>
        <begin position="342"/>
        <end position="372"/>
    </location>
</feature>
<dbReference type="GO" id="GO:0003714">
    <property type="term" value="F:transcription corepressor activity"/>
    <property type="evidence" value="ECO:0000318"/>
    <property type="project" value="GO_Central"/>
</dbReference>
<feature type="compositionally biased region" description="Polar residues" evidence="7">
    <location>
        <begin position="363"/>
        <end position="372"/>
    </location>
</feature>
<evidence type="ECO:0000313" key="11">
    <source>
        <dbReference type="EnsemblMetazoa" id="HelroP193757"/>
    </source>
</evidence>
<dbReference type="RefSeq" id="XP_009027014.1">
    <property type="nucleotide sequence ID" value="XM_009028766.1"/>
</dbReference>
<dbReference type="OMA" id="KEICMEV"/>
<dbReference type="EC" id="2.4.2.-" evidence="6"/>
<dbReference type="Pfam" id="PF01661">
    <property type="entry name" value="Macro"/>
    <property type="match status" value="1"/>
</dbReference>
<dbReference type="PANTHER" id="PTHR14453:SF67">
    <property type="entry name" value="POLY [ADP-RIBOSE] POLYMERASE"/>
    <property type="match status" value="1"/>
</dbReference>
<dbReference type="Gene3D" id="3.40.220.10">
    <property type="entry name" value="Leucine Aminopeptidase, subunit E, domain 1"/>
    <property type="match status" value="1"/>
</dbReference>
<dbReference type="EMBL" id="KB097558">
    <property type="protein sequence ID" value="ESN94890.1"/>
    <property type="molecule type" value="Genomic_DNA"/>
</dbReference>
<evidence type="ECO:0000256" key="6">
    <source>
        <dbReference type="RuleBase" id="RU362114"/>
    </source>
</evidence>
<protein>
    <recommendedName>
        <fullName evidence="6">Poly [ADP-ribose] polymerase</fullName>
        <shortName evidence="6">PARP</shortName>
        <ecNumber evidence="6">2.4.2.-</ecNumber>
    </recommendedName>
</protein>
<proteinExistence type="predicted"/>
<dbReference type="SUPFAM" id="SSF52949">
    <property type="entry name" value="Macro domain-like"/>
    <property type="match status" value="1"/>
</dbReference>
<feature type="compositionally biased region" description="Basic and acidic residues" evidence="7">
    <location>
        <begin position="123"/>
        <end position="133"/>
    </location>
</feature>
<dbReference type="CTD" id="20212763"/>
<dbReference type="Proteomes" id="UP000015101">
    <property type="component" value="Unassembled WGS sequence"/>
</dbReference>
<evidence type="ECO:0000256" key="2">
    <source>
        <dbReference type="ARBA" id="ARBA00022676"/>
    </source>
</evidence>
<dbReference type="InterPro" id="IPR012317">
    <property type="entry name" value="Poly(ADP-ribose)pol_cat_dom"/>
</dbReference>
<dbReference type="PANTHER" id="PTHR14453">
    <property type="entry name" value="PARP/ZINC FINGER CCCH TYPE DOMAIN CONTAINING PROTEIN"/>
    <property type="match status" value="1"/>
</dbReference>
<sequence length="949" mass="109441">MADLGSVEMLLSEANCKLFNNALNNDKNRVASDLKISFKDVEFRFIGENDEKIVVHYDQSKHTDGDLKMKLLEYTGAWKSCTYTLVENKKEFLQSEIGKSYVRKFNSESEFVVKPHGEKKKSRSSDGGRGDRDHEEKVFGCLIIHQDSYTLSAMSKSDYILLKTKLDRDMHEEHVKLFDETTKKLLESEKLKSLLKDFDSKVYIKVTSDHIALVGNANTVTDLKRRIEHYFENESSSIKTVAITTGQYLLLNKCREKLLPDNVTSVLYKDHITLNGTKSELQMAEKTFNENFIQKYKSHFFDVIERGLRAESFSKEFGMAYDHIALVESQYNCAVEITDRSIDGDREKNGEDEVDDDDDETNENASPQTSSQVDIQILKGSIVQCKGTDILVNVLNADHSNMTGAIFAEFLNTCGNDLNYDLARQGFPTEFSSEPFITDAAKYNNRVNCKWIYHVYMERLDRRFRSKKQYITLKKCILKCLQNAKRQNCSSISFPTFGCGKLGYDPNEVCRSFIFAATEFKEPIEIKILTKEDRTEEIFKRTLMRRMQRRSISSFAKLGRRKNSLKFENSEEKIVTFTIHSLMGERVDEVEQDIRRKLDIVCGCLSIEHDVLACFDEVSDEFKSKLMKTLSCVSFQKDEGRLIIYGISSHLLKLKNEIEELCAKEEKNLNDLDYKYEGTKASLPKIIQLGRMIFSHYFRPHDSKSSTGPRKKVLLIKSDEKYKAVAEMVMKTWNANLARLGADARGLRHSNITISNIYLNENLDIYKDFRTAKKGFMEKFQQKNIKNPFPDLNLNRPQTCDYGHYLNSQLDKELNEVYLFHGTKEEHVDKIMHAGIDCRFSSTRTLFGPGAYFAENNKDARKPIGAKMYMILSRVLLGSAYVCTSPYGFKKPPCNQPQCGNMDGCSLHQFHDSVIGTHKDPKNKLVFKEYIVYDKNYSYPEFLIEYVRY</sequence>
<gene>
    <name evidence="11" type="primary">20212763</name>
    <name evidence="10" type="ORF">HELRODRAFT_193757</name>
</gene>
<evidence type="ECO:0000259" key="8">
    <source>
        <dbReference type="PROSITE" id="PS51059"/>
    </source>
</evidence>
<feature type="domain" description="PARP catalytic" evidence="8">
    <location>
        <begin position="699"/>
        <end position="949"/>
    </location>
</feature>
<dbReference type="InParanoid" id="T1FVB7"/>
<evidence type="ECO:0000259" key="9">
    <source>
        <dbReference type="PROSITE" id="PS51154"/>
    </source>
</evidence>
<evidence type="ECO:0000256" key="1">
    <source>
        <dbReference type="ARBA" id="ARBA00004123"/>
    </source>
</evidence>
<dbReference type="Pfam" id="PF00644">
    <property type="entry name" value="PARP"/>
    <property type="match status" value="1"/>
</dbReference>
<dbReference type="GO" id="GO:0010629">
    <property type="term" value="P:negative regulation of gene expression"/>
    <property type="evidence" value="ECO:0000318"/>
    <property type="project" value="GO_Central"/>
</dbReference>
<feature type="domain" description="Macro" evidence="9">
    <location>
        <begin position="362"/>
        <end position="547"/>
    </location>
</feature>
<reference evidence="10 12" key="2">
    <citation type="journal article" date="2013" name="Nature">
        <title>Insights into bilaterian evolution from three spiralian genomes.</title>
        <authorList>
            <person name="Simakov O."/>
            <person name="Marletaz F."/>
            <person name="Cho S.J."/>
            <person name="Edsinger-Gonzales E."/>
            <person name="Havlak P."/>
            <person name="Hellsten U."/>
            <person name="Kuo D.H."/>
            <person name="Larsson T."/>
            <person name="Lv J."/>
            <person name="Arendt D."/>
            <person name="Savage R."/>
            <person name="Osoegawa K."/>
            <person name="de Jong P."/>
            <person name="Grimwood J."/>
            <person name="Chapman J.A."/>
            <person name="Shapiro H."/>
            <person name="Aerts A."/>
            <person name="Otillar R.P."/>
            <person name="Terry A.Y."/>
            <person name="Boore J.L."/>
            <person name="Grigoriev I.V."/>
            <person name="Lindberg D.R."/>
            <person name="Seaver E.C."/>
            <person name="Weisblat D.A."/>
            <person name="Putnam N.H."/>
            <person name="Rokhsar D.S."/>
        </authorList>
    </citation>
    <scope>NUCLEOTIDE SEQUENCE</scope>
</reference>
<organism evidence="11 12">
    <name type="scientific">Helobdella robusta</name>
    <name type="common">Californian leech</name>
    <dbReference type="NCBI Taxonomy" id="6412"/>
    <lineage>
        <taxon>Eukaryota</taxon>
        <taxon>Metazoa</taxon>
        <taxon>Spiralia</taxon>
        <taxon>Lophotrochozoa</taxon>
        <taxon>Annelida</taxon>
        <taxon>Clitellata</taxon>
        <taxon>Hirudinea</taxon>
        <taxon>Rhynchobdellida</taxon>
        <taxon>Glossiphoniidae</taxon>
        <taxon>Helobdella</taxon>
    </lineage>
</organism>
<dbReference type="Gene3D" id="3.90.228.10">
    <property type="match status" value="1"/>
</dbReference>
<keyword evidence="5" id="KW-0539">Nucleus</keyword>
<evidence type="ECO:0000313" key="10">
    <source>
        <dbReference type="EMBL" id="ESN94890.1"/>
    </source>
</evidence>
<dbReference type="EnsemblMetazoa" id="HelroT193757">
    <property type="protein sequence ID" value="HelroP193757"/>
    <property type="gene ID" value="HelroG193757"/>
</dbReference>
<dbReference type="HOGENOM" id="CLU_297768_0_0_1"/>
<evidence type="ECO:0000313" key="12">
    <source>
        <dbReference type="Proteomes" id="UP000015101"/>
    </source>
</evidence>
<dbReference type="GO" id="GO:0003950">
    <property type="term" value="F:NAD+ poly-ADP-ribosyltransferase activity"/>
    <property type="evidence" value="ECO:0007669"/>
    <property type="project" value="UniProtKB-UniRule"/>
</dbReference>
<dbReference type="STRING" id="6412.T1FVB7"/>
<dbReference type="GO" id="GO:0005634">
    <property type="term" value="C:nucleus"/>
    <property type="evidence" value="ECO:0000318"/>
    <property type="project" value="GO_Central"/>
</dbReference>
<feature type="region of interest" description="Disordered" evidence="7">
    <location>
        <begin position="113"/>
        <end position="133"/>
    </location>
</feature>
<keyword evidence="2 6" id="KW-0328">Glycosyltransferase</keyword>
<dbReference type="GeneID" id="20212763"/>
<feature type="compositionally biased region" description="Basic and acidic residues" evidence="7">
    <location>
        <begin position="342"/>
        <end position="351"/>
    </location>
</feature>
<dbReference type="InterPro" id="IPR043472">
    <property type="entry name" value="Macro_dom-like"/>
</dbReference>
<dbReference type="InterPro" id="IPR002589">
    <property type="entry name" value="Macro_dom"/>
</dbReference>
<reference evidence="11" key="3">
    <citation type="submission" date="2015-06" db="UniProtKB">
        <authorList>
            <consortium name="EnsemblMetazoa"/>
        </authorList>
    </citation>
    <scope>IDENTIFICATION</scope>
</reference>
<keyword evidence="12" id="KW-1185">Reference proteome</keyword>
<dbReference type="InterPro" id="IPR052056">
    <property type="entry name" value="Mono-ARTD/PARP"/>
</dbReference>
<reference evidence="12" key="1">
    <citation type="submission" date="2012-12" db="EMBL/GenBank/DDBJ databases">
        <authorList>
            <person name="Hellsten U."/>
            <person name="Grimwood J."/>
            <person name="Chapman J.A."/>
            <person name="Shapiro H."/>
            <person name="Aerts A."/>
            <person name="Otillar R.P."/>
            <person name="Terry A.Y."/>
            <person name="Boore J.L."/>
            <person name="Simakov O."/>
            <person name="Marletaz F."/>
            <person name="Cho S.-J."/>
            <person name="Edsinger-Gonzales E."/>
            <person name="Havlak P."/>
            <person name="Kuo D.-H."/>
            <person name="Larsson T."/>
            <person name="Lv J."/>
            <person name="Arendt D."/>
            <person name="Savage R."/>
            <person name="Osoegawa K."/>
            <person name="de Jong P."/>
            <person name="Lindberg D.R."/>
            <person name="Seaver E.C."/>
            <person name="Weisblat D.A."/>
            <person name="Putnam N.H."/>
            <person name="Grigoriev I.V."/>
            <person name="Rokhsar D.S."/>
        </authorList>
    </citation>
    <scope>NUCLEOTIDE SEQUENCE</scope>
</reference>
<dbReference type="eggNOG" id="KOG4177">
    <property type="taxonomic scope" value="Eukaryota"/>
</dbReference>
<dbReference type="SUPFAM" id="SSF56399">
    <property type="entry name" value="ADP-ribosylation"/>
    <property type="match status" value="1"/>
</dbReference>
<dbReference type="OrthoDB" id="411019at2759"/>
<evidence type="ECO:0000256" key="7">
    <source>
        <dbReference type="SAM" id="MobiDB-lite"/>
    </source>
</evidence>
<comment type="subcellular location">
    <subcellularLocation>
        <location evidence="1">Nucleus</location>
    </subcellularLocation>
</comment>
<dbReference type="AlphaFoldDB" id="T1FVB7"/>
<evidence type="ECO:0000256" key="3">
    <source>
        <dbReference type="ARBA" id="ARBA00022679"/>
    </source>
</evidence>
<evidence type="ECO:0000256" key="5">
    <source>
        <dbReference type="ARBA" id="ARBA00023242"/>
    </source>
</evidence>
<dbReference type="PROSITE" id="PS51154">
    <property type="entry name" value="MACRO"/>
    <property type="match status" value="1"/>
</dbReference>
<name>T1FVB7_HELRO</name>
<dbReference type="PROSITE" id="PS51059">
    <property type="entry name" value="PARP_CATALYTIC"/>
    <property type="match status" value="1"/>
</dbReference>
<accession>T1FVB7</accession>
<keyword evidence="3 6" id="KW-0808">Transferase</keyword>
<dbReference type="KEGG" id="hro:HELRODRAFT_193757"/>
<keyword evidence="4 6" id="KW-0520">NAD</keyword>
<evidence type="ECO:0000256" key="4">
    <source>
        <dbReference type="ARBA" id="ARBA00023027"/>
    </source>
</evidence>
<dbReference type="EMBL" id="AMQM01007064">
    <property type="status" value="NOT_ANNOTATED_CDS"/>
    <property type="molecule type" value="Genomic_DNA"/>
</dbReference>
<dbReference type="GO" id="GO:0005737">
    <property type="term" value="C:cytoplasm"/>
    <property type="evidence" value="ECO:0000318"/>
    <property type="project" value="GO_Central"/>
</dbReference>
<feature type="compositionally biased region" description="Acidic residues" evidence="7">
    <location>
        <begin position="352"/>
        <end position="362"/>
    </location>
</feature>